<protein>
    <submittedName>
        <fullName evidence="1">Unannotated protein</fullName>
    </submittedName>
</protein>
<reference evidence="1" key="1">
    <citation type="submission" date="2020-05" db="EMBL/GenBank/DDBJ databases">
        <authorList>
            <person name="Chiriac C."/>
            <person name="Salcher M."/>
            <person name="Ghai R."/>
            <person name="Kavagutti S V."/>
        </authorList>
    </citation>
    <scope>NUCLEOTIDE SEQUENCE</scope>
</reference>
<gene>
    <name evidence="1" type="ORF">UFOPK1773_01095</name>
</gene>
<name>A0A6J6G414_9ZZZZ</name>
<sequence>MNLLPFETFKPLFHINASVAATGGAALGAPDAAGATDAAGVATSTAGSGSPSIHHRATPLIRMHESALPVKELTVLRPTASVPQVLPGAASPGGYPSSSAALADDVSNVESNAPAESAASALREVTFIPLLNHTLAR</sequence>
<dbReference type="AlphaFoldDB" id="A0A6J6G414"/>
<evidence type="ECO:0000313" key="1">
    <source>
        <dbReference type="EMBL" id="CAB4595881.1"/>
    </source>
</evidence>
<dbReference type="EMBL" id="CAEZUA010000090">
    <property type="protein sequence ID" value="CAB4595881.1"/>
    <property type="molecule type" value="Genomic_DNA"/>
</dbReference>
<accession>A0A6J6G414</accession>
<proteinExistence type="predicted"/>
<organism evidence="1">
    <name type="scientific">freshwater metagenome</name>
    <dbReference type="NCBI Taxonomy" id="449393"/>
    <lineage>
        <taxon>unclassified sequences</taxon>
        <taxon>metagenomes</taxon>
        <taxon>ecological metagenomes</taxon>
    </lineage>
</organism>